<keyword evidence="2" id="KW-0472">Membrane</keyword>
<keyword evidence="2" id="KW-0812">Transmembrane</keyword>
<evidence type="ECO:0000256" key="2">
    <source>
        <dbReference type="SAM" id="Phobius"/>
    </source>
</evidence>
<dbReference type="Pfam" id="PF05137">
    <property type="entry name" value="PilN"/>
    <property type="match status" value="1"/>
</dbReference>
<organism evidence="3">
    <name type="scientific">marine sediment metagenome</name>
    <dbReference type="NCBI Taxonomy" id="412755"/>
    <lineage>
        <taxon>unclassified sequences</taxon>
        <taxon>metagenomes</taxon>
        <taxon>ecological metagenomes</taxon>
    </lineage>
</organism>
<reference evidence="3" key="1">
    <citation type="journal article" date="2014" name="Front. Microbiol.">
        <title>High frequency of phylogenetically diverse reductive dehalogenase-homologous genes in deep subseafloor sedimentary metagenomes.</title>
        <authorList>
            <person name="Kawai M."/>
            <person name="Futagami T."/>
            <person name="Toyoda A."/>
            <person name="Takaki Y."/>
            <person name="Nishi S."/>
            <person name="Hori S."/>
            <person name="Arai W."/>
            <person name="Tsubouchi T."/>
            <person name="Morono Y."/>
            <person name="Uchiyama I."/>
            <person name="Ito T."/>
            <person name="Fujiyama A."/>
            <person name="Inagaki F."/>
            <person name="Takami H."/>
        </authorList>
    </citation>
    <scope>NUCLEOTIDE SEQUENCE</scope>
    <source>
        <strain evidence="3">Expedition CK06-06</strain>
    </source>
</reference>
<dbReference type="EMBL" id="BARU01020254">
    <property type="protein sequence ID" value="GAH61310.1"/>
    <property type="molecule type" value="Genomic_DNA"/>
</dbReference>
<evidence type="ECO:0000313" key="3">
    <source>
        <dbReference type="EMBL" id="GAH61310.1"/>
    </source>
</evidence>
<feature type="coiled-coil region" evidence="1">
    <location>
        <begin position="61"/>
        <end position="88"/>
    </location>
</feature>
<feature type="non-terminal residue" evidence="3">
    <location>
        <position position="166"/>
    </location>
</feature>
<protein>
    <submittedName>
        <fullName evidence="3">Uncharacterized protein</fullName>
    </submittedName>
</protein>
<sequence length="166" mass="19322">MIRINLLKPERKESAVFERTEREKTPATLPLFFFAVVVIALVLLFFQKSTFKRENNFLKVAQEEKNTLKEVEETLDQVEKQISTIIKKIDLINQLKLNQDTAVRIMDELSKNLPSWISLTEANFDGKVVRVRGKALTNKLIADYLYNLDKTTYFRNVNLVSSIQRV</sequence>
<proteinExistence type="predicted"/>
<dbReference type="PANTHER" id="PTHR40278:SF1">
    <property type="entry name" value="DNA UTILIZATION PROTEIN HOFN"/>
    <property type="match status" value="1"/>
</dbReference>
<feature type="transmembrane region" description="Helical" evidence="2">
    <location>
        <begin position="27"/>
        <end position="46"/>
    </location>
</feature>
<dbReference type="AlphaFoldDB" id="X1HW48"/>
<name>X1HW48_9ZZZZ</name>
<dbReference type="PANTHER" id="PTHR40278">
    <property type="entry name" value="DNA UTILIZATION PROTEIN HOFN"/>
    <property type="match status" value="1"/>
</dbReference>
<gene>
    <name evidence="3" type="ORF">S03H2_33286</name>
</gene>
<accession>X1HW48</accession>
<dbReference type="InterPro" id="IPR052534">
    <property type="entry name" value="Extracell_DNA_Util/SecSys_Comp"/>
</dbReference>
<keyword evidence="1" id="KW-0175">Coiled coil</keyword>
<comment type="caution">
    <text evidence="3">The sequence shown here is derived from an EMBL/GenBank/DDBJ whole genome shotgun (WGS) entry which is preliminary data.</text>
</comment>
<evidence type="ECO:0000256" key="1">
    <source>
        <dbReference type="SAM" id="Coils"/>
    </source>
</evidence>
<keyword evidence="2" id="KW-1133">Transmembrane helix</keyword>
<dbReference type="InterPro" id="IPR007813">
    <property type="entry name" value="PilN"/>
</dbReference>